<evidence type="ECO:0000256" key="13">
    <source>
        <dbReference type="ARBA" id="ARBA00023016"/>
    </source>
</evidence>
<gene>
    <name evidence="18" type="ORF">BegalDRAFT_0062</name>
</gene>
<sequence>MFYNKLRRHALTLCVIAALGVTTPYIYGVHAESQNLSNFQTMPASFADLVEKVQPAVVSISISGKATNSNFTMEFPEFPKGSPFEEFFRRFQEQQPYGQREIPSPNTITALGSGFIISADGKVVTNYHVIKDANEIHVTLHDESKYTATIVGYDEKTDLALLQLDTKKNLPYVSFGDSNKTRVGDWVIAVGNPFGLGDTFTAGILSARGRDINSGPYDDFLQFDAPINRGNSGGPLFNNRGEVVGINTAIYSPTGGSVGIGFAIPANTANGIIEQLRDKGSVSRGWLGVQIQPLTDEIAESLGLSDTKGALVADLLPESPARTAGVKVGDVIIAVDGQVINQFKDLPRFIAKGKAGEVAKLTVWRGNQQQMIAVTLSNMPADTQQVASSSNRFDGETSTHDEVGLKLTALTEKARRQFQLSENTEGVLITDVANRSPAADVGLQAGDVIVMVGQVKVSNPAEVVAKIKEAEQTKRQSVLLLVDRRGDQRFITVKLQKA</sequence>
<dbReference type="Gene3D" id="2.40.10.120">
    <property type="match status" value="1"/>
</dbReference>
<feature type="active site" description="Charge relay system" evidence="15">
    <location>
        <position position="128"/>
    </location>
</feature>
<evidence type="ECO:0000256" key="8">
    <source>
        <dbReference type="ARBA" id="ARBA00022729"/>
    </source>
</evidence>
<comment type="function">
    <text evidence="2">Might be efficient in the degradation of transiently denatured and unfolded proteins which accumulate in the periplasm following stress conditions.</text>
</comment>
<dbReference type="Pfam" id="PF13180">
    <property type="entry name" value="PDZ_2"/>
    <property type="match status" value="2"/>
</dbReference>
<dbReference type="STRING" id="395493.BegalDRAFT_0062"/>
<reference evidence="18 19" key="1">
    <citation type="submission" date="2011-11" db="EMBL/GenBank/DDBJ databases">
        <title>Improved High-Quality Draft sequence of Beggiatoa alba B18lD.</title>
        <authorList>
            <consortium name="US DOE Joint Genome Institute"/>
            <person name="Lucas S."/>
            <person name="Han J."/>
            <person name="Lapidus A."/>
            <person name="Cheng J.-F."/>
            <person name="Goodwin L."/>
            <person name="Pitluck S."/>
            <person name="Peters L."/>
            <person name="Mikhailova N."/>
            <person name="Held B."/>
            <person name="Detter J.C."/>
            <person name="Han C."/>
            <person name="Tapia R."/>
            <person name="Land M."/>
            <person name="Hauser L."/>
            <person name="Kyrpides N."/>
            <person name="Ivanova N."/>
            <person name="Pagani I."/>
            <person name="Samuel K."/>
            <person name="Teske A."/>
            <person name="Mueller J."/>
            <person name="Woyke T."/>
        </authorList>
    </citation>
    <scope>NUCLEOTIDE SEQUENCE [LARGE SCALE GENOMIC DNA]</scope>
    <source>
        <strain evidence="18 19">B18LD</strain>
    </source>
</reference>
<evidence type="ECO:0000256" key="4">
    <source>
        <dbReference type="ARBA" id="ARBA00010541"/>
    </source>
</evidence>
<dbReference type="SUPFAM" id="SSF50156">
    <property type="entry name" value="PDZ domain-like"/>
    <property type="match status" value="2"/>
</dbReference>
<comment type="similarity">
    <text evidence="4">Belongs to the peptidase S1C family.</text>
</comment>
<protein>
    <recommendedName>
        <fullName evidence="6">Probable periplasmic serine endoprotease DegP-like</fullName>
        <ecNumber evidence="5">3.4.21.107</ecNumber>
    </recommendedName>
    <alternativeName>
        <fullName evidence="14">Protease Do</fullName>
    </alternativeName>
</protein>
<evidence type="ECO:0000256" key="10">
    <source>
        <dbReference type="ARBA" id="ARBA00022764"/>
    </source>
</evidence>
<dbReference type="FunFam" id="2.40.10.120:FF:000007">
    <property type="entry name" value="Periplasmic serine endoprotease DegP-like"/>
    <property type="match status" value="1"/>
</dbReference>
<dbReference type="GO" id="GO:0006508">
    <property type="term" value="P:proteolysis"/>
    <property type="evidence" value="ECO:0007669"/>
    <property type="project" value="UniProtKB-KW"/>
</dbReference>
<dbReference type="Pfam" id="PF13365">
    <property type="entry name" value="Trypsin_2"/>
    <property type="match status" value="1"/>
</dbReference>
<dbReference type="GO" id="GO:0042597">
    <property type="term" value="C:periplasmic space"/>
    <property type="evidence" value="ECO:0007669"/>
    <property type="project" value="UniProtKB-SubCell"/>
</dbReference>
<dbReference type="SUPFAM" id="SSF50494">
    <property type="entry name" value="Trypsin-like serine proteases"/>
    <property type="match status" value="1"/>
</dbReference>
<keyword evidence="19" id="KW-1185">Reference proteome</keyword>
<proteinExistence type="inferred from homology"/>
<keyword evidence="11" id="KW-0378">Hydrolase</keyword>
<evidence type="ECO:0000256" key="3">
    <source>
        <dbReference type="ARBA" id="ARBA00004418"/>
    </source>
</evidence>
<evidence type="ECO:0000313" key="18">
    <source>
        <dbReference type="EMBL" id="EIJ40988.1"/>
    </source>
</evidence>
<keyword evidence="9" id="KW-0677">Repeat</keyword>
<feature type="binding site" evidence="16">
    <location>
        <position position="128"/>
    </location>
    <ligand>
        <name>substrate</name>
    </ligand>
</feature>
<dbReference type="EMBL" id="JH600070">
    <property type="protein sequence ID" value="EIJ40988.1"/>
    <property type="molecule type" value="Genomic_DNA"/>
</dbReference>
<evidence type="ECO:0000256" key="6">
    <source>
        <dbReference type="ARBA" id="ARBA00013958"/>
    </source>
</evidence>
<feature type="binding site" evidence="16">
    <location>
        <position position="158"/>
    </location>
    <ligand>
        <name>substrate</name>
    </ligand>
</feature>
<dbReference type="InterPro" id="IPR036034">
    <property type="entry name" value="PDZ_sf"/>
</dbReference>
<dbReference type="HOGENOM" id="CLU_020120_1_0_6"/>
<keyword evidence="10" id="KW-0574">Periplasm</keyword>
<dbReference type="GO" id="GO:0004252">
    <property type="term" value="F:serine-type endopeptidase activity"/>
    <property type="evidence" value="ECO:0007669"/>
    <property type="project" value="InterPro"/>
</dbReference>
<evidence type="ECO:0000256" key="11">
    <source>
        <dbReference type="ARBA" id="ARBA00022801"/>
    </source>
</evidence>
<evidence type="ECO:0000256" key="2">
    <source>
        <dbReference type="ARBA" id="ARBA00002610"/>
    </source>
</evidence>
<dbReference type="InterPro" id="IPR001478">
    <property type="entry name" value="PDZ"/>
</dbReference>
<dbReference type="CDD" id="cd10839">
    <property type="entry name" value="cpPDZ1_DegP-like"/>
    <property type="match status" value="1"/>
</dbReference>
<evidence type="ECO:0000256" key="12">
    <source>
        <dbReference type="ARBA" id="ARBA00022825"/>
    </source>
</evidence>
<keyword evidence="12" id="KW-0720">Serine protease</keyword>
<name>I3CBJ5_9GAMM</name>
<evidence type="ECO:0000256" key="9">
    <source>
        <dbReference type="ARBA" id="ARBA00022737"/>
    </source>
</evidence>
<dbReference type="SMART" id="SM00228">
    <property type="entry name" value="PDZ"/>
    <property type="match status" value="2"/>
</dbReference>
<feature type="active site" description="Charge relay system" evidence="15">
    <location>
        <position position="232"/>
    </location>
</feature>
<feature type="active site" description="Charge relay system" evidence="15">
    <location>
        <position position="158"/>
    </location>
</feature>
<dbReference type="eggNOG" id="COG0265">
    <property type="taxonomic scope" value="Bacteria"/>
</dbReference>
<dbReference type="AlphaFoldDB" id="I3CBJ5"/>
<evidence type="ECO:0000256" key="1">
    <source>
        <dbReference type="ARBA" id="ARBA00001772"/>
    </source>
</evidence>
<dbReference type="Proteomes" id="UP000005744">
    <property type="component" value="Unassembled WGS sequence"/>
</dbReference>
<comment type="subcellular location">
    <subcellularLocation>
        <location evidence="3">Periplasm</location>
    </subcellularLocation>
</comment>
<comment type="catalytic activity">
    <reaction evidence="1">
        <text>Acts on substrates that are at least partially unfolded. The cleavage site P1 residue is normally between a pair of hydrophobic residues, such as Val-|-Val.</text>
        <dbReference type="EC" id="3.4.21.107"/>
    </reaction>
</comment>
<dbReference type="Gene3D" id="2.30.42.10">
    <property type="match status" value="2"/>
</dbReference>
<evidence type="ECO:0000256" key="7">
    <source>
        <dbReference type="ARBA" id="ARBA00022670"/>
    </source>
</evidence>
<keyword evidence="13" id="KW-0346">Stress response</keyword>
<feature type="domain" description="PDZ" evidence="17">
    <location>
        <begin position="272"/>
        <end position="340"/>
    </location>
</feature>
<dbReference type="InterPro" id="IPR001940">
    <property type="entry name" value="Peptidase_S1C"/>
</dbReference>
<dbReference type="InterPro" id="IPR009003">
    <property type="entry name" value="Peptidase_S1_PA"/>
</dbReference>
<evidence type="ECO:0000256" key="16">
    <source>
        <dbReference type="PIRSR" id="PIRSR611782-2"/>
    </source>
</evidence>
<evidence type="ECO:0000313" key="19">
    <source>
        <dbReference type="Proteomes" id="UP000005744"/>
    </source>
</evidence>
<dbReference type="OrthoDB" id="9758917at2"/>
<organism evidence="18 19">
    <name type="scientific">Beggiatoa alba B18LD</name>
    <dbReference type="NCBI Taxonomy" id="395493"/>
    <lineage>
        <taxon>Bacteria</taxon>
        <taxon>Pseudomonadati</taxon>
        <taxon>Pseudomonadota</taxon>
        <taxon>Gammaproteobacteria</taxon>
        <taxon>Thiotrichales</taxon>
        <taxon>Thiotrichaceae</taxon>
        <taxon>Beggiatoa</taxon>
    </lineage>
</organism>
<dbReference type="EC" id="3.4.21.107" evidence="5"/>
<dbReference type="PRINTS" id="PR00834">
    <property type="entry name" value="PROTEASES2C"/>
</dbReference>
<dbReference type="NCBIfam" id="TIGR02037">
    <property type="entry name" value="degP_htrA_DO"/>
    <property type="match status" value="1"/>
</dbReference>
<dbReference type="InterPro" id="IPR011782">
    <property type="entry name" value="Pept_S1C_Do"/>
</dbReference>
<evidence type="ECO:0000256" key="15">
    <source>
        <dbReference type="PIRSR" id="PIRSR611782-1"/>
    </source>
</evidence>
<keyword evidence="8" id="KW-0732">Signal</keyword>
<keyword evidence="7 18" id="KW-0645">Protease</keyword>
<feature type="domain" description="PDZ" evidence="17">
    <location>
        <begin position="392"/>
        <end position="470"/>
    </location>
</feature>
<evidence type="ECO:0000256" key="5">
    <source>
        <dbReference type="ARBA" id="ARBA00013035"/>
    </source>
</evidence>
<dbReference type="RefSeq" id="WP_002682503.1">
    <property type="nucleotide sequence ID" value="NZ_JH600070.1"/>
</dbReference>
<evidence type="ECO:0000256" key="14">
    <source>
        <dbReference type="ARBA" id="ARBA00032850"/>
    </source>
</evidence>
<accession>I3CBJ5</accession>
<feature type="binding site" evidence="16">
    <location>
        <begin position="230"/>
        <end position="232"/>
    </location>
    <ligand>
        <name>substrate</name>
    </ligand>
</feature>
<evidence type="ECO:0000259" key="17">
    <source>
        <dbReference type="PROSITE" id="PS50106"/>
    </source>
</evidence>
<dbReference type="PANTHER" id="PTHR22939:SF130">
    <property type="entry name" value="PERIPLASMIC SERINE ENDOPROTEASE DEGP-LIKE-RELATED"/>
    <property type="match status" value="1"/>
</dbReference>
<dbReference type="PANTHER" id="PTHR22939">
    <property type="entry name" value="SERINE PROTEASE FAMILY S1C HTRA-RELATED"/>
    <property type="match status" value="1"/>
</dbReference>
<dbReference type="PROSITE" id="PS50106">
    <property type="entry name" value="PDZ"/>
    <property type="match status" value="2"/>
</dbReference>